<keyword evidence="4" id="KW-1185">Reference proteome</keyword>
<evidence type="ECO:0000256" key="2">
    <source>
        <dbReference type="SAM" id="Phobius"/>
    </source>
</evidence>
<accession>A0A4Y9ABD7</accession>
<dbReference type="Proteomes" id="UP000298484">
    <property type="component" value="Unassembled WGS sequence"/>
</dbReference>
<organism evidence="3 4">
    <name type="scientific">Lentibacillus salicampi</name>
    <dbReference type="NCBI Taxonomy" id="175306"/>
    <lineage>
        <taxon>Bacteria</taxon>
        <taxon>Bacillati</taxon>
        <taxon>Bacillota</taxon>
        <taxon>Bacilli</taxon>
        <taxon>Bacillales</taxon>
        <taxon>Bacillaceae</taxon>
        <taxon>Lentibacillus</taxon>
    </lineage>
</organism>
<keyword evidence="2" id="KW-1133">Transmembrane helix</keyword>
<protein>
    <submittedName>
        <fullName evidence="3">Uncharacterized protein</fullName>
    </submittedName>
</protein>
<gene>
    <name evidence="3" type="ORF">E4U82_07780</name>
</gene>
<keyword evidence="2" id="KW-0472">Membrane</keyword>
<comment type="caution">
    <text evidence="3">The sequence shown here is derived from an EMBL/GenBank/DDBJ whole genome shotgun (WGS) entry which is preliminary data.</text>
</comment>
<reference evidence="3 4" key="1">
    <citation type="submission" date="2019-03" db="EMBL/GenBank/DDBJ databases">
        <title>Genome sequence of Lentibacillus salicampi ATCC BAA-719.</title>
        <authorList>
            <person name="Maclea K.S."/>
            <person name="Simoes Junior M."/>
        </authorList>
    </citation>
    <scope>NUCLEOTIDE SEQUENCE [LARGE SCALE GENOMIC DNA]</scope>
    <source>
        <strain evidence="3 4">ATCC BAA-719</strain>
    </source>
</reference>
<dbReference type="AlphaFoldDB" id="A0A4Y9ABD7"/>
<feature type="transmembrane region" description="Helical" evidence="2">
    <location>
        <begin position="12"/>
        <end position="29"/>
    </location>
</feature>
<dbReference type="EMBL" id="SRHY01000008">
    <property type="protein sequence ID" value="TFJ93229.1"/>
    <property type="molecule type" value="Genomic_DNA"/>
</dbReference>
<evidence type="ECO:0000313" key="3">
    <source>
        <dbReference type="EMBL" id="TFJ93229.1"/>
    </source>
</evidence>
<sequence length="320" mass="35567">MKKESLGKIKSGLLIVISLALIITGIQLYQEKQENNRQFELFLNHFYFELTDIIRSLNAVLKEPMEGKELEHALLAVKDGLERTDFMLEAGSDFADRDIHAHPSFFSNHPLGQFSDDGMLASEEADYLEDLKNDLDTIRSGLHSDESGQENPDLSIRAFNNIINGSGYESGFLTEHKSITLPFQIVDPEQVPEPIRKWIEQSASEDQKKVFHVDGRMYVLIIPEQAGKYQAVITDMTRAGGGIAVTHKIKEQSGDTAQESAMAIAALEMKKARPFQFTTQLESDEESGNTGNSNAQRVQAGAVAELVPPEKISEDGQVVE</sequence>
<keyword evidence="2" id="KW-0812">Transmembrane</keyword>
<name>A0A4Y9ABD7_9BACI</name>
<proteinExistence type="predicted"/>
<feature type="compositionally biased region" description="Polar residues" evidence="1">
    <location>
        <begin position="288"/>
        <end position="297"/>
    </location>
</feature>
<feature type="region of interest" description="Disordered" evidence="1">
    <location>
        <begin position="280"/>
        <end position="320"/>
    </location>
</feature>
<evidence type="ECO:0000256" key="1">
    <source>
        <dbReference type="SAM" id="MobiDB-lite"/>
    </source>
</evidence>
<evidence type="ECO:0000313" key="4">
    <source>
        <dbReference type="Proteomes" id="UP000298484"/>
    </source>
</evidence>
<dbReference type="OrthoDB" id="2974771at2"/>
<dbReference type="RefSeq" id="WP_135109639.1">
    <property type="nucleotide sequence ID" value="NZ_SRHY01000008.1"/>
</dbReference>